<reference evidence="1 2" key="1">
    <citation type="submission" date="2019-03" db="EMBL/GenBank/DDBJ databases">
        <title>First draft genome of Liparis tanakae, snailfish: a comprehensive survey of snailfish specific genes.</title>
        <authorList>
            <person name="Kim W."/>
            <person name="Song I."/>
            <person name="Jeong J.-H."/>
            <person name="Kim D."/>
            <person name="Kim S."/>
            <person name="Ryu S."/>
            <person name="Song J.Y."/>
            <person name="Lee S.K."/>
        </authorList>
    </citation>
    <scope>NUCLEOTIDE SEQUENCE [LARGE SCALE GENOMIC DNA]</scope>
    <source>
        <tissue evidence="1">Muscle</tissue>
    </source>
</reference>
<sequence length="103" mass="11233">MFFTGKCQRAPHVTPEQIGAIRVCENNARTETKHTGVSGSCIVLDSEYTESERSAEDVAYAHSASMSVHLKKGKRQFVVERTGGGPQQHMPGSLRQTGAVRLC</sequence>
<dbReference type="EMBL" id="SRLO01000020">
    <property type="protein sequence ID" value="TNN85534.1"/>
    <property type="molecule type" value="Genomic_DNA"/>
</dbReference>
<evidence type="ECO:0000313" key="2">
    <source>
        <dbReference type="Proteomes" id="UP000314294"/>
    </source>
</evidence>
<organism evidence="1 2">
    <name type="scientific">Liparis tanakae</name>
    <name type="common">Tanaka's snailfish</name>
    <dbReference type="NCBI Taxonomy" id="230148"/>
    <lineage>
        <taxon>Eukaryota</taxon>
        <taxon>Metazoa</taxon>
        <taxon>Chordata</taxon>
        <taxon>Craniata</taxon>
        <taxon>Vertebrata</taxon>
        <taxon>Euteleostomi</taxon>
        <taxon>Actinopterygii</taxon>
        <taxon>Neopterygii</taxon>
        <taxon>Teleostei</taxon>
        <taxon>Neoteleostei</taxon>
        <taxon>Acanthomorphata</taxon>
        <taxon>Eupercaria</taxon>
        <taxon>Perciformes</taxon>
        <taxon>Cottioidei</taxon>
        <taxon>Cottales</taxon>
        <taxon>Liparidae</taxon>
        <taxon>Liparis</taxon>
    </lineage>
</organism>
<proteinExistence type="predicted"/>
<dbReference type="Proteomes" id="UP000314294">
    <property type="component" value="Unassembled WGS sequence"/>
</dbReference>
<dbReference type="AlphaFoldDB" id="A0A4Z2J6M0"/>
<name>A0A4Z2J6M0_9TELE</name>
<gene>
    <name evidence="1" type="ORF">EYF80_004167</name>
</gene>
<evidence type="ECO:0000313" key="1">
    <source>
        <dbReference type="EMBL" id="TNN85534.1"/>
    </source>
</evidence>
<keyword evidence="2" id="KW-1185">Reference proteome</keyword>
<accession>A0A4Z2J6M0</accession>
<comment type="caution">
    <text evidence="1">The sequence shown here is derived from an EMBL/GenBank/DDBJ whole genome shotgun (WGS) entry which is preliminary data.</text>
</comment>
<protein>
    <submittedName>
        <fullName evidence="1">Uncharacterized protein</fullName>
    </submittedName>
</protein>